<keyword evidence="3" id="KW-1185">Reference proteome</keyword>
<keyword evidence="1" id="KW-0472">Membrane</keyword>
<feature type="transmembrane region" description="Helical" evidence="1">
    <location>
        <begin position="95"/>
        <end position="116"/>
    </location>
</feature>
<dbReference type="InterPro" id="IPR032713">
    <property type="entry name" value="EmrE"/>
</dbReference>
<feature type="transmembrane region" description="Helical" evidence="1">
    <location>
        <begin position="5"/>
        <end position="24"/>
    </location>
</feature>
<evidence type="ECO:0000256" key="1">
    <source>
        <dbReference type="SAM" id="Phobius"/>
    </source>
</evidence>
<feature type="transmembrane region" description="Helical" evidence="1">
    <location>
        <begin position="136"/>
        <end position="152"/>
    </location>
</feature>
<dbReference type="EMBL" id="JBHRZT010000072">
    <property type="protein sequence ID" value="MFC3885804.1"/>
    <property type="molecule type" value="Genomic_DNA"/>
</dbReference>
<evidence type="ECO:0000313" key="3">
    <source>
        <dbReference type="Proteomes" id="UP001595752"/>
    </source>
</evidence>
<feature type="transmembrane region" description="Helical" evidence="1">
    <location>
        <begin position="261"/>
        <end position="283"/>
    </location>
</feature>
<reference evidence="3" key="1">
    <citation type="journal article" date="2019" name="Int. J. Syst. Evol. Microbiol.">
        <title>The Global Catalogue of Microorganisms (GCM) 10K type strain sequencing project: providing services to taxonomists for standard genome sequencing and annotation.</title>
        <authorList>
            <consortium name="The Broad Institute Genomics Platform"/>
            <consortium name="The Broad Institute Genome Sequencing Center for Infectious Disease"/>
            <person name="Wu L."/>
            <person name="Ma J."/>
        </authorList>
    </citation>
    <scope>NUCLEOTIDE SEQUENCE [LARGE SCALE GENOMIC DNA]</scope>
    <source>
        <strain evidence="3">CCUG 61889</strain>
    </source>
</reference>
<feature type="transmembrane region" description="Helical" evidence="1">
    <location>
        <begin position="198"/>
        <end position="219"/>
    </location>
</feature>
<feature type="transmembrane region" description="Helical" evidence="1">
    <location>
        <begin position="158"/>
        <end position="177"/>
    </location>
</feature>
<sequence>MKPIVYGLLASFFFAFTFIFNRAMEIEGGSWMWSASLRYIFMVPILWAVVGYRGGVTSLVREMRQHPFPWFLWSFVGFVLFYAPLTFAASFGPGWLIASTWQLVIIAGILLTPLFYKLVETASGPVLIREKLPVKGLLMSSIILLGVIFMQIEHAESLSFLTAVGCVATVMVAAFAYPLGNRKMMEMCGERLDAFQRTFGMTLATFPFWLILAGCGYVTEGAPSASQMIQSLIVAVSAGLIATVLFFWATDMVKANQQKLAAVEATQAGAVIFTLAGEVWFLSTPLPSFLSWMGIILVMSGMVLHSFLSRQKEEKIKTETKELTF</sequence>
<evidence type="ECO:0000313" key="2">
    <source>
        <dbReference type="EMBL" id="MFC3885804.1"/>
    </source>
</evidence>
<feature type="transmembrane region" description="Helical" evidence="1">
    <location>
        <begin position="289"/>
        <end position="308"/>
    </location>
</feature>
<feature type="transmembrane region" description="Helical" evidence="1">
    <location>
        <begin position="70"/>
        <end position="89"/>
    </location>
</feature>
<keyword evidence="1" id="KW-0812">Transmembrane</keyword>
<proteinExistence type="predicted"/>
<feature type="transmembrane region" description="Helical" evidence="1">
    <location>
        <begin position="30"/>
        <end position="50"/>
    </location>
</feature>
<name>A0ABV8B8J1_9BACI</name>
<feature type="transmembrane region" description="Helical" evidence="1">
    <location>
        <begin position="231"/>
        <end position="249"/>
    </location>
</feature>
<dbReference type="Pfam" id="PF13536">
    <property type="entry name" value="EmrE"/>
    <property type="match status" value="1"/>
</dbReference>
<comment type="caution">
    <text evidence="2">The sequence shown here is derived from an EMBL/GenBank/DDBJ whole genome shotgun (WGS) entry which is preliminary data.</text>
</comment>
<protein>
    <submittedName>
        <fullName evidence="2">Multidrug resistance efflux transporter family protein</fullName>
    </submittedName>
</protein>
<organism evidence="2 3">
    <name type="scientific">Bacillus songklensis</name>
    <dbReference type="NCBI Taxonomy" id="1069116"/>
    <lineage>
        <taxon>Bacteria</taxon>
        <taxon>Bacillati</taxon>
        <taxon>Bacillota</taxon>
        <taxon>Bacilli</taxon>
        <taxon>Bacillales</taxon>
        <taxon>Bacillaceae</taxon>
        <taxon>Bacillus</taxon>
    </lineage>
</organism>
<dbReference type="Proteomes" id="UP001595752">
    <property type="component" value="Unassembled WGS sequence"/>
</dbReference>
<keyword evidence="1" id="KW-1133">Transmembrane helix</keyword>
<accession>A0ABV8B8J1</accession>
<gene>
    <name evidence="2" type="ORF">ACFOU2_20925</name>
</gene>
<dbReference type="RefSeq" id="WP_377918194.1">
    <property type="nucleotide sequence ID" value="NZ_JBHRZT010000072.1"/>
</dbReference>